<evidence type="ECO:0000256" key="1">
    <source>
        <dbReference type="SAM" id="Coils"/>
    </source>
</evidence>
<evidence type="ECO:0000313" key="4">
    <source>
        <dbReference type="EMBL" id="KAK1612651.1"/>
    </source>
</evidence>
<feature type="compositionally biased region" description="Low complexity" evidence="2">
    <location>
        <begin position="616"/>
        <end position="631"/>
    </location>
</feature>
<dbReference type="InterPro" id="IPR058352">
    <property type="entry name" value="DUF8039"/>
</dbReference>
<feature type="compositionally biased region" description="Low complexity" evidence="2">
    <location>
        <begin position="203"/>
        <end position="214"/>
    </location>
</feature>
<dbReference type="Proteomes" id="UP001231189">
    <property type="component" value="Unassembled WGS sequence"/>
</dbReference>
<dbReference type="PANTHER" id="PTHR33018">
    <property type="entry name" value="OS10G0338966 PROTEIN-RELATED"/>
    <property type="match status" value="1"/>
</dbReference>
<organism evidence="4 5">
    <name type="scientific">Lolium multiflorum</name>
    <name type="common">Italian ryegrass</name>
    <name type="synonym">Lolium perenne subsp. multiflorum</name>
    <dbReference type="NCBI Taxonomy" id="4521"/>
    <lineage>
        <taxon>Eukaryota</taxon>
        <taxon>Viridiplantae</taxon>
        <taxon>Streptophyta</taxon>
        <taxon>Embryophyta</taxon>
        <taxon>Tracheophyta</taxon>
        <taxon>Spermatophyta</taxon>
        <taxon>Magnoliopsida</taxon>
        <taxon>Liliopsida</taxon>
        <taxon>Poales</taxon>
        <taxon>Poaceae</taxon>
        <taxon>BOP clade</taxon>
        <taxon>Pooideae</taxon>
        <taxon>Poodae</taxon>
        <taxon>Poeae</taxon>
        <taxon>Poeae Chloroplast Group 2 (Poeae type)</taxon>
        <taxon>Loliodinae</taxon>
        <taxon>Loliinae</taxon>
        <taxon>Lolium</taxon>
    </lineage>
</organism>
<feature type="compositionally biased region" description="Basic residues" evidence="2">
    <location>
        <begin position="600"/>
        <end position="615"/>
    </location>
</feature>
<accession>A0AAD8VP98</accession>
<feature type="region of interest" description="Disordered" evidence="2">
    <location>
        <begin position="590"/>
        <end position="654"/>
    </location>
</feature>
<comment type="caution">
    <text evidence="4">The sequence shown here is derived from an EMBL/GenBank/DDBJ whole genome shotgun (WGS) entry which is preliminary data.</text>
</comment>
<evidence type="ECO:0000313" key="5">
    <source>
        <dbReference type="Proteomes" id="UP001231189"/>
    </source>
</evidence>
<reference evidence="4" key="1">
    <citation type="submission" date="2023-07" db="EMBL/GenBank/DDBJ databases">
        <title>A chromosome-level genome assembly of Lolium multiflorum.</title>
        <authorList>
            <person name="Chen Y."/>
            <person name="Copetti D."/>
            <person name="Kolliker R."/>
            <person name="Studer B."/>
        </authorList>
    </citation>
    <scope>NUCLEOTIDE SEQUENCE</scope>
    <source>
        <strain evidence="4">02402/16</strain>
        <tissue evidence="4">Leaf</tissue>
    </source>
</reference>
<feature type="compositionally biased region" description="Basic and acidic residues" evidence="2">
    <location>
        <begin position="169"/>
        <end position="179"/>
    </location>
</feature>
<name>A0AAD8VP98_LOLMU</name>
<dbReference type="PANTHER" id="PTHR33018:SF34">
    <property type="entry name" value="OS02G0472350 PROTEIN"/>
    <property type="match status" value="1"/>
</dbReference>
<keyword evidence="1" id="KW-0175">Coiled coil</keyword>
<protein>
    <recommendedName>
        <fullName evidence="3">DUF8039 domain-containing protein</fullName>
    </recommendedName>
</protein>
<dbReference type="AlphaFoldDB" id="A0AAD8VP98"/>
<dbReference type="Pfam" id="PF26133">
    <property type="entry name" value="DUF8039"/>
    <property type="match status" value="1"/>
</dbReference>
<feature type="compositionally biased region" description="Basic residues" evidence="2">
    <location>
        <begin position="641"/>
        <end position="654"/>
    </location>
</feature>
<keyword evidence="5" id="KW-1185">Reference proteome</keyword>
<feature type="domain" description="DUF8039" evidence="3">
    <location>
        <begin position="432"/>
        <end position="485"/>
    </location>
</feature>
<feature type="region of interest" description="Disordered" evidence="2">
    <location>
        <begin position="153"/>
        <end position="223"/>
    </location>
</feature>
<dbReference type="EMBL" id="JAUUTY010000007">
    <property type="protein sequence ID" value="KAK1612651.1"/>
    <property type="molecule type" value="Genomic_DNA"/>
</dbReference>
<gene>
    <name evidence="4" type="ORF">QYE76_036324</name>
</gene>
<feature type="coiled-coil region" evidence="1">
    <location>
        <begin position="516"/>
        <end position="543"/>
    </location>
</feature>
<sequence>MPHASPPTSSSAPFAAPRIAADVPPPFAVRAAHYCRPRAARRREEREEERRERAEIEGLSRPFFFYAEAGGRRRRRRLDLAVGAFSPSSPPSRRAAYVGVVAAPPTPCVDAPVRVAHMADDRADPIRDNYNPEAEAHLFGIINGDILYVPPQEDEEEDISSYLNLGGDDEGRQRGDDKGTGTVDGGQPSTNTSGDVDKQLAITTSSEPSGGSSKKSVKTKRGKTKTLKQGVIYTIDVISPKGKPLKPEEAYTKFINQCEVVVRDSVLITVQEWHEPVKARVGSSFVSKRKKKECWRTLMEHFVLPPEYRKKDEFGNDDPEGRKRRRPVKEFALQKMVTTFRTYKKILAAQYVEKGKTPDFTGQYEKLKDDWPEFVRQKKSEDFKAISDKNKANAAKKQYNHIMGLGGYRLSEPKWQKMEDDLRARGIPLALHHNKPIQDGYARVTVEDIVQGFEDLEIDIATQGERRLGDVKRHIILWKKKFIKFPGEAPRPTSPPPTVVVAVVVVVVLHLHLLHALMLKEKKELAKEEKKALEEAEKELAKGKLPSSGTKLYDYTKMYVKFYITNGITKVYINMVLVDILVNTAVAAYNTKTPPPPQNRCRRHATTKTRRRRRSAAAAALRQKPAAAADPLPLPHNDTKPRRRRRFLPPSRKT</sequence>
<evidence type="ECO:0000259" key="3">
    <source>
        <dbReference type="Pfam" id="PF26133"/>
    </source>
</evidence>
<evidence type="ECO:0000256" key="2">
    <source>
        <dbReference type="SAM" id="MobiDB-lite"/>
    </source>
</evidence>
<proteinExistence type="predicted"/>